<keyword evidence="5 7" id="KW-0408">Iron</keyword>
<dbReference type="FunCoup" id="E3IWQ7">
    <property type="interactions" value="32"/>
</dbReference>
<evidence type="ECO:0000256" key="4">
    <source>
        <dbReference type="ARBA" id="ARBA00023002"/>
    </source>
</evidence>
<name>E3IWQ7_PSEI1</name>
<evidence type="ECO:0000256" key="2">
    <source>
        <dbReference type="ARBA" id="ARBA00022617"/>
    </source>
</evidence>
<dbReference type="PROSITE" id="PS00086">
    <property type="entry name" value="CYTOCHROME_P450"/>
    <property type="match status" value="1"/>
</dbReference>
<dbReference type="InParanoid" id="E3IWQ7"/>
<evidence type="ECO:0000256" key="5">
    <source>
        <dbReference type="ARBA" id="ARBA00023004"/>
    </source>
</evidence>
<dbReference type="CDD" id="cd11035">
    <property type="entry name" value="P450cam-like"/>
    <property type="match status" value="1"/>
</dbReference>
<keyword evidence="9" id="KW-1185">Reference proteome</keyword>
<evidence type="ECO:0000313" key="8">
    <source>
        <dbReference type="EMBL" id="ADP81387.1"/>
    </source>
</evidence>
<dbReference type="Proteomes" id="UP000002484">
    <property type="component" value="Chromosome"/>
</dbReference>
<dbReference type="AlphaFoldDB" id="E3IWQ7"/>
<dbReference type="RefSeq" id="WP_013424505.1">
    <property type="nucleotide sequence ID" value="NC_014666.1"/>
</dbReference>
<dbReference type="GO" id="GO:0020037">
    <property type="term" value="F:heme binding"/>
    <property type="evidence" value="ECO:0007669"/>
    <property type="project" value="InterPro"/>
</dbReference>
<proteinExistence type="inferred from homology"/>
<dbReference type="GO" id="GO:0004497">
    <property type="term" value="F:monooxygenase activity"/>
    <property type="evidence" value="ECO:0007669"/>
    <property type="project" value="UniProtKB-KW"/>
</dbReference>
<evidence type="ECO:0000256" key="7">
    <source>
        <dbReference type="RuleBase" id="RU000461"/>
    </source>
</evidence>
<dbReference type="InterPro" id="IPR001128">
    <property type="entry name" value="Cyt_P450"/>
</dbReference>
<dbReference type="FunFam" id="1.10.630.10:FF:000018">
    <property type="entry name" value="Cytochrome P450 monooxygenase"/>
    <property type="match status" value="1"/>
</dbReference>
<dbReference type="PANTHER" id="PTHR46696:SF6">
    <property type="entry name" value="P450, PUTATIVE (EUROFUNG)-RELATED"/>
    <property type="match status" value="1"/>
</dbReference>
<dbReference type="InterPro" id="IPR002397">
    <property type="entry name" value="Cyt_P450_B"/>
</dbReference>
<organism evidence="8 9">
    <name type="scientific">Pseudofrankia inefficax (strain DSM 45817 / CECT 9037 / DDB 130130 / EuI1c)</name>
    <name type="common">Frankia inefficax</name>
    <dbReference type="NCBI Taxonomy" id="298654"/>
    <lineage>
        <taxon>Bacteria</taxon>
        <taxon>Bacillati</taxon>
        <taxon>Actinomycetota</taxon>
        <taxon>Actinomycetes</taxon>
        <taxon>Frankiales</taxon>
        <taxon>Frankiaceae</taxon>
        <taxon>Pseudofrankia</taxon>
    </lineage>
</organism>
<dbReference type="Pfam" id="PF00067">
    <property type="entry name" value="p450"/>
    <property type="match status" value="1"/>
</dbReference>
<accession>E3IWQ7</accession>
<evidence type="ECO:0000256" key="6">
    <source>
        <dbReference type="ARBA" id="ARBA00023033"/>
    </source>
</evidence>
<dbReference type="KEGG" id="fri:FraEuI1c_3378"/>
<evidence type="ECO:0000256" key="3">
    <source>
        <dbReference type="ARBA" id="ARBA00022723"/>
    </source>
</evidence>
<evidence type="ECO:0000256" key="1">
    <source>
        <dbReference type="ARBA" id="ARBA00010617"/>
    </source>
</evidence>
<comment type="similarity">
    <text evidence="1 7">Belongs to the cytochrome P450 family.</text>
</comment>
<dbReference type="EMBL" id="CP002299">
    <property type="protein sequence ID" value="ADP81387.1"/>
    <property type="molecule type" value="Genomic_DNA"/>
</dbReference>
<keyword evidence="3 7" id="KW-0479">Metal-binding</keyword>
<protein>
    <submittedName>
        <fullName evidence="8">Cytochrome P450</fullName>
    </submittedName>
</protein>
<dbReference type="GO" id="GO:0016705">
    <property type="term" value="F:oxidoreductase activity, acting on paired donors, with incorporation or reduction of molecular oxygen"/>
    <property type="evidence" value="ECO:0007669"/>
    <property type="project" value="InterPro"/>
</dbReference>
<dbReference type="InterPro" id="IPR017972">
    <property type="entry name" value="Cyt_P450_CS"/>
</dbReference>
<dbReference type="PRINTS" id="PR00359">
    <property type="entry name" value="BP450"/>
</dbReference>
<dbReference type="PRINTS" id="PR00385">
    <property type="entry name" value="P450"/>
</dbReference>
<dbReference type="GO" id="GO:0005506">
    <property type="term" value="F:iron ion binding"/>
    <property type="evidence" value="ECO:0007669"/>
    <property type="project" value="InterPro"/>
</dbReference>
<gene>
    <name evidence="8" type="ordered locus">FraEuI1c_3378</name>
</gene>
<evidence type="ECO:0000313" key="9">
    <source>
        <dbReference type="Proteomes" id="UP000002484"/>
    </source>
</evidence>
<dbReference type="Gene3D" id="1.10.630.10">
    <property type="entry name" value="Cytochrome P450"/>
    <property type="match status" value="1"/>
</dbReference>
<reference evidence="8 9" key="1">
    <citation type="submission" date="2010-10" db="EMBL/GenBank/DDBJ databases">
        <title>Complete sequence of Frankia sp. EuI1c.</title>
        <authorList>
            <consortium name="US DOE Joint Genome Institute"/>
            <person name="Lucas S."/>
            <person name="Copeland A."/>
            <person name="Lapidus A."/>
            <person name="Cheng J.-F."/>
            <person name="Bruce D."/>
            <person name="Goodwin L."/>
            <person name="Pitluck S."/>
            <person name="Chertkov O."/>
            <person name="Detter J.C."/>
            <person name="Han C."/>
            <person name="Tapia R."/>
            <person name="Land M."/>
            <person name="Hauser L."/>
            <person name="Jeffries C."/>
            <person name="Kyrpides N."/>
            <person name="Ivanova N."/>
            <person name="Mikhailova N."/>
            <person name="Beauchemin N."/>
            <person name="Sen A."/>
            <person name="Sur S.A."/>
            <person name="Gtari M."/>
            <person name="Wall L."/>
            <person name="Tisa L."/>
            <person name="Woyke T."/>
        </authorList>
    </citation>
    <scope>NUCLEOTIDE SEQUENCE [LARGE SCALE GENOMIC DNA]</scope>
    <source>
        <strain evidence="9">DSM 45817 / CECT 9037 / EuI1c</strain>
    </source>
</reference>
<keyword evidence="4 7" id="KW-0560">Oxidoreductase</keyword>
<keyword evidence="6 7" id="KW-0503">Monooxygenase</keyword>
<dbReference type="STRING" id="298654.FraEuI1c_3378"/>
<sequence length="419" mass="45565">MTTIPAAVPDRLRVDFDIYDPALAAPVDVMQETMAGLAARGPVVWSSAYGGHWVVTGYAEAHSVLRDHETFSSWPNNLVLRDAGVPMIPLEIDPPDHTAFRHALQPLFAPTRMRALEDQIRTIAGDLIDGFASSGGAEFVAQFAHELPTRVFLALMGWPLDDAPMFTTATDAILLGVPGGTEEESNAARLQAQQQLFGYFANVVATRRGGSSPDSDVTAAIIETPVPFADGPRQLTDAELCNMFFLLLVAGLHTVQGSLAWSLVHLAANPDQRQRLLDDPSLLKGAVEELLRIEAAVAMGRRVTRDTSLSDVELKAGDQVLVLLAAANRDEHEFDEPVEVRIDRSPNRHLSFGVGVHRCLGSHLARIELQVALEELLRRIPDYRLDPDRPVVSHGSQVRGVVQLPILFTPEPALAATTS</sequence>
<dbReference type="PANTHER" id="PTHR46696">
    <property type="entry name" value="P450, PUTATIVE (EUROFUNG)-RELATED"/>
    <property type="match status" value="1"/>
</dbReference>
<dbReference type="OrthoDB" id="3599725at2"/>
<dbReference type="SUPFAM" id="SSF48264">
    <property type="entry name" value="Cytochrome P450"/>
    <property type="match status" value="1"/>
</dbReference>
<dbReference type="eggNOG" id="COG2124">
    <property type="taxonomic scope" value="Bacteria"/>
</dbReference>
<dbReference type="HOGENOM" id="CLU_033716_0_1_11"/>
<dbReference type="InterPro" id="IPR036396">
    <property type="entry name" value="Cyt_P450_sf"/>
</dbReference>
<keyword evidence="2 7" id="KW-0349">Heme</keyword>